<evidence type="ECO:0000256" key="8">
    <source>
        <dbReference type="SAM" id="Phobius"/>
    </source>
</evidence>
<dbReference type="AlphaFoldDB" id="A0A1B6GRE8"/>
<evidence type="ECO:0000256" key="4">
    <source>
        <dbReference type="ARBA" id="ARBA00022692"/>
    </source>
</evidence>
<keyword evidence="7" id="KW-0325">Glycoprotein</keyword>
<evidence type="ECO:0008006" key="10">
    <source>
        <dbReference type="Google" id="ProtNLM"/>
    </source>
</evidence>
<dbReference type="PRINTS" id="PR01609">
    <property type="entry name" value="CD36FAMILY"/>
</dbReference>
<name>A0A1B6GRE8_9HEMI</name>
<dbReference type="Pfam" id="PF01130">
    <property type="entry name" value="CD36"/>
    <property type="match status" value="1"/>
</dbReference>
<keyword evidence="5 8" id="KW-1133">Transmembrane helix</keyword>
<reference evidence="9" key="1">
    <citation type="submission" date="2015-11" db="EMBL/GenBank/DDBJ databases">
        <title>De novo transcriptome assembly of four potential Pierce s Disease insect vectors from Arizona vineyards.</title>
        <authorList>
            <person name="Tassone E.E."/>
        </authorList>
    </citation>
    <scope>NUCLEOTIDE SEQUENCE</scope>
</reference>
<evidence type="ECO:0000256" key="7">
    <source>
        <dbReference type="ARBA" id="ARBA00023180"/>
    </source>
</evidence>
<keyword evidence="3" id="KW-1003">Cell membrane</keyword>
<gene>
    <name evidence="9" type="ORF">g.18108</name>
</gene>
<organism evidence="9">
    <name type="scientific">Cuerna arida</name>
    <dbReference type="NCBI Taxonomy" id="1464854"/>
    <lineage>
        <taxon>Eukaryota</taxon>
        <taxon>Metazoa</taxon>
        <taxon>Ecdysozoa</taxon>
        <taxon>Arthropoda</taxon>
        <taxon>Hexapoda</taxon>
        <taxon>Insecta</taxon>
        <taxon>Pterygota</taxon>
        <taxon>Neoptera</taxon>
        <taxon>Paraneoptera</taxon>
        <taxon>Hemiptera</taxon>
        <taxon>Auchenorrhyncha</taxon>
        <taxon>Membracoidea</taxon>
        <taxon>Cicadellidae</taxon>
        <taxon>Cicadellinae</taxon>
        <taxon>Proconiini</taxon>
        <taxon>Cuerna</taxon>
    </lineage>
</organism>
<dbReference type="EMBL" id="GECZ01004780">
    <property type="protein sequence ID" value="JAS64989.1"/>
    <property type="molecule type" value="Transcribed_RNA"/>
</dbReference>
<evidence type="ECO:0000256" key="5">
    <source>
        <dbReference type="ARBA" id="ARBA00022989"/>
    </source>
</evidence>
<dbReference type="PANTHER" id="PTHR11923">
    <property type="entry name" value="SCAVENGER RECEPTOR CLASS B TYPE-1 SR-B1"/>
    <property type="match status" value="1"/>
</dbReference>
<dbReference type="GO" id="GO:0005737">
    <property type="term" value="C:cytoplasm"/>
    <property type="evidence" value="ECO:0007669"/>
    <property type="project" value="TreeGrafter"/>
</dbReference>
<evidence type="ECO:0000256" key="1">
    <source>
        <dbReference type="ARBA" id="ARBA00004236"/>
    </source>
</evidence>
<feature type="transmembrane region" description="Helical" evidence="8">
    <location>
        <begin position="545"/>
        <end position="566"/>
    </location>
</feature>
<protein>
    <recommendedName>
        <fullName evidence="10">Scavenger receptor class B member 1</fullName>
    </recommendedName>
</protein>
<dbReference type="PANTHER" id="PTHR11923:SF89">
    <property type="entry name" value="GH15894P"/>
    <property type="match status" value="1"/>
</dbReference>
<dbReference type="GO" id="GO:0005044">
    <property type="term" value="F:scavenger receptor activity"/>
    <property type="evidence" value="ECO:0007669"/>
    <property type="project" value="TreeGrafter"/>
</dbReference>
<dbReference type="GO" id="GO:0005886">
    <property type="term" value="C:plasma membrane"/>
    <property type="evidence" value="ECO:0007669"/>
    <property type="project" value="UniProtKB-SubCell"/>
</dbReference>
<keyword evidence="4 8" id="KW-0812">Transmembrane</keyword>
<accession>A0A1B6GRE8</accession>
<sequence length="595" mass="67808">MAQVMINDKAQQGVYKTKSKKEKSDCLNLRKTLLGTSPRLVILKSAEDLCIKGFDISVKKHKQGDRVVEPKVSERLLVGEKDKSAALEQSSTEFQPPLHKPASSFCCLFFALVASLLLAVISVMSFVWTPYDLLMNERLKMVRGLPAYEWWANPPDEVLLRVYLFNITNAEQFLQDPNIKLQMEEVGPYIFREKLRHTDVKFNENGTMTYTAHRSAIFLPELNHLSLNASLTLPNLAVLGMSSYLWDASFFMKLGFNMLQNRLDSQPLMNTTVYNYFWNLSDPLLKVAHRMVPSMVPVQNMGILHQIYNNFVDEVTVYMGPENGYRFFTVNQFHGSPRFGYWDNETCDSVQGATEGVTYHQSIAKTDTLKYLRKTICRVTPLHFERELLKMGMKAYRFELPSDIFSRPSDNTTEECFLSPGLPSLPSGLTDVSPCYYNFPIAASFPHFLNAERSVLESINGLTPSKEKHGSFVIVEPNTGVPMESRARSQSNLVVRQVSAFPRVKRFSNTIIPMFWAEYNQVGLPWYIKSLMYISVNILPVTQTYFSFIFTALSCLLVVRLLFLIIRRSRLSSGPLHSYSSLDLIPHTESPASKC</sequence>
<feature type="transmembrane region" description="Helical" evidence="8">
    <location>
        <begin position="105"/>
        <end position="128"/>
    </location>
</feature>
<evidence type="ECO:0000256" key="6">
    <source>
        <dbReference type="ARBA" id="ARBA00023136"/>
    </source>
</evidence>
<keyword evidence="6 8" id="KW-0472">Membrane</keyword>
<comment type="subcellular location">
    <subcellularLocation>
        <location evidence="1">Cell membrane</location>
    </subcellularLocation>
</comment>
<dbReference type="InterPro" id="IPR002159">
    <property type="entry name" value="CD36_fam"/>
</dbReference>
<evidence type="ECO:0000313" key="9">
    <source>
        <dbReference type="EMBL" id="JAS64989.1"/>
    </source>
</evidence>
<evidence type="ECO:0000256" key="2">
    <source>
        <dbReference type="ARBA" id="ARBA00010532"/>
    </source>
</evidence>
<proteinExistence type="inferred from homology"/>
<evidence type="ECO:0000256" key="3">
    <source>
        <dbReference type="ARBA" id="ARBA00022475"/>
    </source>
</evidence>
<comment type="similarity">
    <text evidence="2">Belongs to the CD36 family.</text>
</comment>